<evidence type="ECO:0000313" key="8">
    <source>
        <dbReference type="Proteomes" id="UP000198644"/>
    </source>
</evidence>
<name>A0A1I6HDC2_9GAMM</name>
<dbReference type="PANTHER" id="PTHR43104">
    <property type="entry name" value="L-2-HYDROXYGLUTARATE DEHYDROGENASE, MITOCHONDRIAL"/>
    <property type="match status" value="1"/>
</dbReference>
<keyword evidence="2" id="KW-0285">Flavoprotein</keyword>
<dbReference type="STRING" id="650891.SAMN05216203_1122"/>
<dbReference type="Proteomes" id="UP000198644">
    <property type="component" value="Unassembled WGS sequence"/>
</dbReference>
<sequence length="367" mass="38961">METLQTDLVVIGAGVVGLAVARELALAGQEVIVLEQGAQFGEGISSRNSEVIHGGIYYPAGSLKARFCLEGRELLYGYCQTHPVAHRQTGKWIIASHDRQRGPLERVYDSAAANGVALEVAEGEALCRALPGVQAVAGLYSPRTGIISSHELMVSLLGELESAGGQLVCRAPVIAVTSDEGGHTLTVGGEMPCRLACKRVVNAAGLGATPLAGNWQGYDPGFCPPAWYARGVYFSYSGRHPFDTLVYPVPEPGGLGVHLTLDLAGQARFGPDVEWIPAPDVTVDPGRRQAFVDSIKQWWPALEPDRLQPAYAGIRPKLAGPEAGFVDFLIQDESDHGVPGLVHLFGIESPGLTSCLAIARHVKSLMA</sequence>
<evidence type="ECO:0000259" key="6">
    <source>
        <dbReference type="Pfam" id="PF01266"/>
    </source>
</evidence>
<dbReference type="GO" id="GO:0047545">
    <property type="term" value="F:(S)-2-hydroxyglutarate dehydrogenase activity"/>
    <property type="evidence" value="ECO:0007669"/>
    <property type="project" value="TreeGrafter"/>
</dbReference>
<protein>
    <submittedName>
        <fullName evidence="7">L-2-hydroxyglutarate oxidase LhgO</fullName>
    </submittedName>
</protein>
<dbReference type="AlphaFoldDB" id="A0A1I6HDC2"/>
<gene>
    <name evidence="7" type="ORF">SAMN05216203_1122</name>
</gene>
<dbReference type="PANTHER" id="PTHR43104:SF4">
    <property type="entry name" value="L-2-HYDROXYGLUTARATE DEHYDROGENASE, MITOCHONDRIAL"/>
    <property type="match status" value="1"/>
</dbReference>
<evidence type="ECO:0000256" key="1">
    <source>
        <dbReference type="ARBA" id="ARBA00001974"/>
    </source>
</evidence>
<dbReference type="Pfam" id="PF01266">
    <property type="entry name" value="DAO"/>
    <property type="match status" value="1"/>
</dbReference>
<keyword evidence="8" id="KW-1185">Reference proteome</keyword>
<evidence type="ECO:0000256" key="4">
    <source>
        <dbReference type="ARBA" id="ARBA00023002"/>
    </source>
</evidence>
<keyword evidence="4" id="KW-0560">Oxidoreductase</keyword>
<dbReference type="Gene3D" id="3.50.50.60">
    <property type="entry name" value="FAD/NAD(P)-binding domain"/>
    <property type="match status" value="1"/>
</dbReference>
<comment type="cofactor">
    <cofactor evidence="1">
        <name>FAD</name>
        <dbReference type="ChEBI" id="CHEBI:57692"/>
    </cofactor>
</comment>
<feature type="domain" description="FAD dependent oxidoreductase" evidence="6">
    <location>
        <begin position="7"/>
        <end position="362"/>
    </location>
</feature>
<keyword evidence="3" id="KW-0274">FAD</keyword>
<dbReference type="SUPFAM" id="SSF51905">
    <property type="entry name" value="FAD/NAD(P)-binding domain"/>
    <property type="match status" value="1"/>
</dbReference>
<accession>A0A1I6HDC2</accession>
<reference evidence="7 8" key="1">
    <citation type="submission" date="2016-10" db="EMBL/GenBank/DDBJ databases">
        <authorList>
            <person name="de Groot N.N."/>
        </authorList>
    </citation>
    <scope>NUCLEOTIDE SEQUENCE [LARGE SCALE GENOMIC DNA]</scope>
    <source>
        <strain evidence="7 8">CGMCC 1.9167</strain>
    </source>
</reference>
<dbReference type="EMBL" id="FOYW01000001">
    <property type="protein sequence ID" value="SFR52381.1"/>
    <property type="molecule type" value="Genomic_DNA"/>
</dbReference>
<evidence type="ECO:0000313" key="7">
    <source>
        <dbReference type="EMBL" id="SFR52381.1"/>
    </source>
</evidence>
<evidence type="ECO:0000256" key="2">
    <source>
        <dbReference type="ARBA" id="ARBA00022630"/>
    </source>
</evidence>
<proteinExistence type="inferred from homology"/>
<evidence type="ECO:0000256" key="3">
    <source>
        <dbReference type="ARBA" id="ARBA00022827"/>
    </source>
</evidence>
<dbReference type="Gene3D" id="3.30.9.10">
    <property type="entry name" value="D-Amino Acid Oxidase, subunit A, domain 2"/>
    <property type="match status" value="1"/>
</dbReference>
<evidence type="ECO:0000256" key="5">
    <source>
        <dbReference type="ARBA" id="ARBA00037941"/>
    </source>
</evidence>
<dbReference type="InterPro" id="IPR006076">
    <property type="entry name" value="FAD-dep_OxRdtase"/>
</dbReference>
<comment type="similarity">
    <text evidence="5">Belongs to the L2HGDH family.</text>
</comment>
<organism evidence="7 8">
    <name type="scientific">Marinobacter daqiaonensis</name>
    <dbReference type="NCBI Taxonomy" id="650891"/>
    <lineage>
        <taxon>Bacteria</taxon>
        <taxon>Pseudomonadati</taxon>
        <taxon>Pseudomonadota</taxon>
        <taxon>Gammaproteobacteria</taxon>
        <taxon>Pseudomonadales</taxon>
        <taxon>Marinobacteraceae</taxon>
        <taxon>Marinobacter</taxon>
    </lineage>
</organism>
<dbReference type="InterPro" id="IPR036188">
    <property type="entry name" value="FAD/NAD-bd_sf"/>
</dbReference>
<dbReference type="RefSeq" id="WP_227662882.1">
    <property type="nucleotide sequence ID" value="NZ_FOYW01000001.1"/>
</dbReference>